<dbReference type="Pfam" id="PF05699">
    <property type="entry name" value="Dimer_Tnp_hAT"/>
    <property type="match status" value="1"/>
</dbReference>
<feature type="domain" description="HAT C-terminal dimerisation" evidence="1">
    <location>
        <begin position="35"/>
        <end position="84"/>
    </location>
</feature>
<dbReference type="EMBL" id="AFYH01229660">
    <property type="status" value="NOT_ANNOTATED_CDS"/>
    <property type="molecule type" value="Genomic_DNA"/>
</dbReference>
<dbReference type="GeneTree" id="ENSGT01140000286729"/>
<dbReference type="InParanoid" id="H2ZUP9"/>
<dbReference type="AlphaFoldDB" id="H2ZUP9"/>
<accession>H2ZUP9</accession>
<protein>
    <recommendedName>
        <fullName evidence="1">HAT C-terminal dimerisation domain-containing protein</fullName>
    </recommendedName>
</protein>
<reference evidence="2" key="3">
    <citation type="submission" date="2025-09" db="UniProtKB">
        <authorList>
            <consortium name="Ensembl"/>
        </authorList>
    </citation>
    <scope>IDENTIFICATION</scope>
</reference>
<name>H2ZUP9_LATCH</name>
<sequence length="122" mass="13898">VPLIKLPENFKEMDVDQFWYNVLVLEDLGGRRVLKELAAFALDILIFPHSNASCKQVFSKINLIKTKPRNRLNTDTINDLLHTSQCVNLSGGCVKFKLTETMLRSVTSSKLYQQRNDPSQST</sequence>
<organism evidence="2 3">
    <name type="scientific">Latimeria chalumnae</name>
    <name type="common">Coelacanth</name>
    <dbReference type="NCBI Taxonomy" id="7897"/>
    <lineage>
        <taxon>Eukaryota</taxon>
        <taxon>Metazoa</taxon>
        <taxon>Chordata</taxon>
        <taxon>Craniata</taxon>
        <taxon>Vertebrata</taxon>
        <taxon>Euteleostomi</taxon>
        <taxon>Coelacanthiformes</taxon>
        <taxon>Coelacanthidae</taxon>
        <taxon>Latimeria</taxon>
    </lineage>
</organism>
<evidence type="ECO:0000259" key="1">
    <source>
        <dbReference type="Pfam" id="PF05699"/>
    </source>
</evidence>
<reference evidence="3" key="1">
    <citation type="submission" date="2011-08" db="EMBL/GenBank/DDBJ databases">
        <title>The draft genome of Latimeria chalumnae.</title>
        <authorList>
            <person name="Di Palma F."/>
            <person name="Alfoldi J."/>
            <person name="Johnson J."/>
            <person name="Berlin A."/>
            <person name="Gnerre S."/>
            <person name="Jaffe D."/>
            <person name="MacCallum I."/>
            <person name="Young S."/>
            <person name="Walker B.J."/>
            <person name="Lander E."/>
            <person name="Lindblad-Toh K."/>
        </authorList>
    </citation>
    <scope>NUCLEOTIDE SEQUENCE [LARGE SCALE GENOMIC DNA]</scope>
    <source>
        <strain evidence="3">Wild caught</strain>
    </source>
</reference>
<keyword evidence="3" id="KW-1185">Reference proteome</keyword>
<dbReference type="HOGENOM" id="CLU_2031898_0_0_1"/>
<dbReference type="GO" id="GO:0046983">
    <property type="term" value="F:protein dimerization activity"/>
    <property type="evidence" value="ECO:0007669"/>
    <property type="project" value="InterPro"/>
</dbReference>
<dbReference type="InterPro" id="IPR012337">
    <property type="entry name" value="RNaseH-like_sf"/>
</dbReference>
<proteinExistence type="predicted"/>
<dbReference type="Ensembl" id="ENSLACT00000001131.1">
    <property type="protein sequence ID" value="ENSLACP00000001120.1"/>
    <property type="gene ID" value="ENSLACG00000001003.1"/>
</dbReference>
<dbReference type="InterPro" id="IPR008906">
    <property type="entry name" value="HATC_C_dom"/>
</dbReference>
<evidence type="ECO:0000313" key="3">
    <source>
        <dbReference type="Proteomes" id="UP000008672"/>
    </source>
</evidence>
<dbReference type="OMA" id="NGWADNI"/>
<dbReference type="Proteomes" id="UP000008672">
    <property type="component" value="Unassembled WGS sequence"/>
</dbReference>
<evidence type="ECO:0000313" key="2">
    <source>
        <dbReference type="Ensembl" id="ENSLACP00000001120.1"/>
    </source>
</evidence>
<reference evidence="2" key="2">
    <citation type="submission" date="2025-08" db="UniProtKB">
        <authorList>
            <consortium name="Ensembl"/>
        </authorList>
    </citation>
    <scope>IDENTIFICATION</scope>
</reference>
<dbReference type="SUPFAM" id="SSF53098">
    <property type="entry name" value="Ribonuclease H-like"/>
    <property type="match status" value="1"/>
</dbReference>